<name>A0A9W7CM16_9STRA</name>
<protein>
    <submittedName>
        <fullName evidence="2">Uncharacterized protein</fullName>
    </submittedName>
</protein>
<dbReference type="SUPFAM" id="SSF50998">
    <property type="entry name" value="Quinoprotein alcohol dehydrogenase-like"/>
    <property type="match status" value="1"/>
</dbReference>
<dbReference type="InterPro" id="IPR011047">
    <property type="entry name" value="Quinoprotein_ADH-like_sf"/>
</dbReference>
<reference evidence="2" key="1">
    <citation type="submission" date="2022-07" db="EMBL/GenBank/DDBJ databases">
        <title>Genome analysis of Parmales, a sister group of diatoms, reveals the evolutionary specialization of diatoms from phago-mixotrophs to photoautotrophs.</title>
        <authorList>
            <person name="Ban H."/>
            <person name="Sato S."/>
            <person name="Yoshikawa S."/>
            <person name="Kazumasa Y."/>
            <person name="Nakamura Y."/>
            <person name="Ichinomiya M."/>
            <person name="Saitoh K."/>
            <person name="Sato N."/>
            <person name="Blanc-Mathieu R."/>
            <person name="Endo H."/>
            <person name="Kuwata A."/>
            <person name="Ogata H."/>
        </authorList>
    </citation>
    <scope>NUCLEOTIDE SEQUENCE</scope>
</reference>
<dbReference type="Proteomes" id="UP001165082">
    <property type="component" value="Unassembled WGS sequence"/>
</dbReference>
<dbReference type="EMBL" id="BRXZ01000192">
    <property type="protein sequence ID" value="GMI07051.1"/>
    <property type="molecule type" value="Genomic_DNA"/>
</dbReference>
<dbReference type="Gene3D" id="2.130.10.10">
    <property type="entry name" value="YVTN repeat-like/Quinoprotein amine dehydrogenase"/>
    <property type="match status" value="1"/>
</dbReference>
<keyword evidence="3" id="KW-1185">Reference proteome</keyword>
<dbReference type="AlphaFoldDB" id="A0A9W7CM16"/>
<accession>A0A9W7CM16</accession>
<gene>
    <name evidence="2" type="ORF">TrRE_jg8133</name>
</gene>
<feature type="region of interest" description="Disordered" evidence="1">
    <location>
        <begin position="1"/>
        <end position="25"/>
    </location>
</feature>
<proteinExistence type="predicted"/>
<evidence type="ECO:0000313" key="2">
    <source>
        <dbReference type="EMBL" id="GMI07051.1"/>
    </source>
</evidence>
<organism evidence="2 3">
    <name type="scientific">Triparma retinervis</name>
    <dbReference type="NCBI Taxonomy" id="2557542"/>
    <lineage>
        <taxon>Eukaryota</taxon>
        <taxon>Sar</taxon>
        <taxon>Stramenopiles</taxon>
        <taxon>Ochrophyta</taxon>
        <taxon>Bolidophyceae</taxon>
        <taxon>Parmales</taxon>
        <taxon>Triparmaceae</taxon>
        <taxon>Triparma</taxon>
    </lineage>
</organism>
<evidence type="ECO:0000313" key="3">
    <source>
        <dbReference type="Proteomes" id="UP001165082"/>
    </source>
</evidence>
<feature type="non-terminal residue" evidence="2">
    <location>
        <position position="143"/>
    </location>
</feature>
<sequence>MASKRASSRDIRAVDRTPTPTPTYESSFVSQWPISSISAPDVFAGSKRGVIAGNMNSMGVFDAKDGSSVATATVVARGEVTSVGVSGCGTYVYTGSSDGKVRKWLVGSLSIDCLSESDRLGDDWINQVSVSPGLNQEGRIVVG</sequence>
<evidence type="ECO:0000256" key="1">
    <source>
        <dbReference type="SAM" id="MobiDB-lite"/>
    </source>
</evidence>
<comment type="caution">
    <text evidence="2">The sequence shown here is derived from an EMBL/GenBank/DDBJ whole genome shotgun (WGS) entry which is preliminary data.</text>
</comment>
<dbReference type="InterPro" id="IPR015943">
    <property type="entry name" value="WD40/YVTN_repeat-like_dom_sf"/>
</dbReference>